<evidence type="ECO:0000313" key="2">
    <source>
        <dbReference type="EMBL" id="MBE9212122.1"/>
    </source>
</evidence>
<dbReference type="SUPFAM" id="SSF50341">
    <property type="entry name" value="CheW-like"/>
    <property type="match status" value="1"/>
</dbReference>
<dbReference type="PANTHER" id="PTHR22617:SF23">
    <property type="entry name" value="CHEMOTAXIS PROTEIN CHEW"/>
    <property type="match status" value="1"/>
</dbReference>
<accession>A0A8J7JZJ2</accession>
<dbReference type="PANTHER" id="PTHR22617">
    <property type="entry name" value="CHEMOTAXIS SENSOR HISTIDINE KINASE-RELATED"/>
    <property type="match status" value="1"/>
</dbReference>
<evidence type="ECO:0000313" key="3">
    <source>
        <dbReference type="Proteomes" id="UP000620559"/>
    </source>
</evidence>
<dbReference type="AlphaFoldDB" id="A0A8J7JZJ2"/>
<dbReference type="GO" id="GO:0006935">
    <property type="term" value="P:chemotaxis"/>
    <property type="evidence" value="ECO:0007669"/>
    <property type="project" value="InterPro"/>
</dbReference>
<dbReference type="Gene3D" id="2.30.30.40">
    <property type="entry name" value="SH3 Domains"/>
    <property type="match status" value="1"/>
</dbReference>
<dbReference type="InterPro" id="IPR002545">
    <property type="entry name" value="CheW-lke_dom"/>
</dbReference>
<dbReference type="InterPro" id="IPR039315">
    <property type="entry name" value="CheW"/>
</dbReference>
<name>A0A8J7JZJ2_9CYAN</name>
<evidence type="ECO:0000259" key="1">
    <source>
        <dbReference type="PROSITE" id="PS50851"/>
    </source>
</evidence>
<dbReference type="RefSeq" id="WP_193917758.1">
    <property type="nucleotide sequence ID" value="NZ_JADEWL010000010.1"/>
</dbReference>
<dbReference type="PROSITE" id="PS50851">
    <property type="entry name" value="CHEW"/>
    <property type="match status" value="1"/>
</dbReference>
<dbReference type="SMART" id="SM00260">
    <property type="entry name" value="CheW"/>
    <property type="match status" value="1"/>
</dbReference>
<comment type="caution">
    <text evidence="2">The sequence shown here is derived from an EMBL/GenBank/DDBJ whole genome shotgun (WGS) entry which is preliminary data.</text>
</comment>
<gene>
    <name evidence="2" type="ORF">IQ247_05245</name>
</gene>
<protein>
    <submittedName>
        <fullName evidence="2">Chemotaxis protein CheW</fullName>
    </submittedName>
</protein>
<reference evidence="2" key="1">
    <citation type="submission" date="2020-10" db="EMBL/GenBank/DDBJ databases">
        <authorList>
            <person name="Castelo-Branco R."/>
            <person name="Eusebio N."/>
            <person name="Adriana R."/>
            <person name="Vieira A."/>
            <person name="Brugerolle De Fraissinette N."/>
            <person name="Rezende De Castro R."/>
            <person name="Schneider M.P."/>
            <person name="Vasconcelos V."/>
            <person name="Leao P.N."/>
        </authorList>
    </citation>
    <scope>NUCLEOTIDE SEQUENCE</scope>
    <source>
        <strain evidence="2">LEGE 06105</strain>
    </source>
</reference>
<dbReference type="GO" id="GO:0005829">
    <property type="term" value="C:cytosol"/>
    <property type="evidence" value="ECO:0007669"/>
    <property type="project" value="TreeGrafter"/>
</dbReference>
<dbReference type="Pfam" id="PF01584">
    <property type="entry name" value="CheW"/>
    <property type="match status" value="1"/>
</dbReference>
<organism evidence="2 3">
    <name type="scientific">Plectonema cf. radiosum LEGE 06105</name>
    <dbReference type="NCBI Taxonomy" id="945769"/>
    <lineage>
        <taxon>Bacteria</taxon>
        <taxon>Bacillati</taxon>
        <taxon>Cyanobacteriota</taxon>
        <taxon>Cyanophyceae</taxon>
        <taxon>Oscillatoriophycideae</taxon>
        <taxon>Oscillatoriales</taxon>
        <taxon>Microcoleaceae</taxon>
        <taxon>Plectonema</taxon>
    </lineage>
</organism>
<sequence length="160" mass="18152">MNASDIKLSITEPQVNLGDGYLQLKLNASTIAVLLVKFTQEVFVLPYELITPIPNISKLILGLINWHNRVIWVVDLPNILGLESQTSQLRQYNIIVIRHQTETIGLMVPEVKGTIRFNSDNIQSASEQVSPDIIPYLEGCIWRENEFNLVLNIQAILKLF</sequence>
<keyword evidence="3" id="KW-1185">Reference proteome</keyword>
<dbReference type="Proteomes" id="UP000620559">
    <property type="component" value="Unassembled WGS sequence"/>
</dbReference>
<proteinExistence type="predicted"/>
<dbReference type="Gene3D" id="2.40.50.180">
    <property type="entry name" value="CheA-289, Domain 4"/>
    <property type="match status" value="1"/>
</dbReference>
<dbReference type="InterPro" id="IPR036061">
    <property type="entry name" value="CheW-like_dom_sf"/>
</dbReference>
<feature type="domain" description="CheW-like" evidence="1">
    <location>
        <begin position="18"/>
        <end position="160"/>
    </location>
</feature>
<dbReference type="EMBL" id="JADEWL010000010">
    <property type="protein sequence ID" value="MBE9212122.1"/>
    <property type="molecule type" value="Genomic_DNA"/>
</dbReference>
<dbReference type="GO" id="GO:0007165">
    <property type="term" value="P:signal transduction"/>
    <property type="evidence" value="ECO:0007669"/>
    <property type="project" value="InterPro"/>
</dbReference>